<gene>
    <name evidence="2" type="ORF">CBOVIS_LOCUS7281</name>
</gene>
<keyword evidence="1" id="KW-0812">Transmembrane</keyword>
<feature type="transmembrane region" description="Helical" evidence="1">
    <location>
        <begin position="6"/>
        <end position="25"/>
    </location>
</feature>
<feature type="transmembrane region" description="Helical" evidence="1">
    <location>
        <begin position="32"/>
        <end position="51"/>
    </location>
</feature>
<dbReference type="EMBL" id="CADEPM010000004">
    <property type="protein sequence ID" value="CAB3405030.1"/>
    <property type="molecule type" value="Genomic_DNA"/>
</dbReference>
<name>A0A8S1EMH6_9PELO</name>
<feature type="transmembrane region" description="Helical" evidence="1">
    <location>
        <begin position="63"/>
        <end position="81"/>
    </location>
</feature>
<dbReference type="Proteomes" id="UP000494206">
    <property type="component" value="Unassembled WGS sequence"/>
</dbReference>
<sequence>MYTYAFNIRLSLIMVLSYILTYGQLLALLLSFAHVSNAFMALLAVFFFPILMEKLETFLDGPVIPGFILLLGIQRFIVLFADDKYHQFVTGTILKIYLNSLILIAIAYMVWVNHDVERLHLIGEACQKRMIFSHYSGSSNYTMATPVSIQVHVSCEIAFEH</sequence>
<protein>
    <submittedName>
        <fullName evidence="2">Uncharacterized protein</fullName>
    </submittedName>
</protein>
<feature type="transmembrane region" description="Helical" evidence="1">
    <location>
        <begin position="93"/>
        <end position="111"/>
    </location>
</feature>
<keyword evidence="1" id="KW-1133">Transmembrane helix</keyword>
<keyword evidence="3" id="KW-1185">Reference proteome</keyword>
<evidence type="ECO:0000313" key="3">
    <source>
        <dbReference type="Proteomes" id="UP000494206"/>
    </source>
</evidence>
<comment type="caution">
    <text evidence="2">The sequence shown here is derived from an EMBL/GenBank/DDBJ whole genome shotgun (WGS) entry which is preliminary data.</text>
</comment>
<evidence type="ECO:0000256" key="1">
    <source>
        <dbReference type="SAM" id="Phobius"/>
    </source>
</evidence>
<reference evidence="2 3" key="1">
    <citation type="submission" date="2020-04" db="EMBL/GenBank/DDBJ databases">
        <authorList>
            <person name="Laetsch R D."/>
            <person name="Stevens L."/>
            <person name="Kumar S."/>
            <person name="Blaxter L. M."/>
        </authorList>
    </citation>
    <scope>NUCLEOTIDE SEQUENCE [LARGE SCALE GENOMIC DNA]</scope>
</reference>
<accession>A0A8S1EMH6</accession>
<organism evidence="2 3">
    <name type="scientific">Caenorhabditis bovis</name>
    <dbReference type="NCBI Taxonomy" id="2654633"/>
    <lineage>
        <taxon>Eukaryota</taxon>
        <taxon>Metazoa</taxon>
        <taxon>Ecdysozoa</taxon>
        <taxon>Nematoda</taxon>
        <taxon>Chromadorea</taxon>
        <taxon>Rhabditida</taxon>
        <taxon>Rhabditina</taxon>
        <taxon>Rhabditomorpha</taxon>
        <taxon>Rhabditoidea</taxon>
        <taxon>Rhabditidae</taxon>
        <taxon>Peloderinae</taxon>
        <taxon>Caenorhabditis</taxon>
    </lineage>
</organism>
<evidence type="ECO:0000313" key="2">
    <source>
        <dbReference type="EMBL" id="CAB3405030.1"/>
    </source>
</evidence>
<dbReference type="AlphaFoldDB" id="A0A8S1EMH6"/>
<keyword evidence="1" id="KW-0472">Membrane</keyword>
<proteinExistence type="predicted"/>